<dbReference type="EMBL" id="JAEINH010000001">
    <property type="protein sequence ID" value="MBI9113786.1"/>
    <property type="molecule type" value="Genomic_DNA"/>
</dbReference>
<feature type="domain" description="NADAR" evidence="3">
    <location>
        <begin position="27"/>
        <end position="185"/>
    </location>
</feature>
<dbReference type="Pfam" id="PF08719">
    <property type="entry name" value="NADAR"/>
    <property type="match status" value="1"/>
</dbReference>
<evidence type="ECO:0000313" key="4">
    <source>
        <dbReference type="EMBL" id="MBI9113786.1"/>
    </source>
</evidence>
<dbReference type="InterPro" id="IPR012816">
    <property type="entry name" value="NADAR"/>
</dbReference>
<dbReference type="Proteomes" id="UP000602087">
    <property type="component" value="Unassembled WGS sequence"/>
</dbReference>
<gene>
    <name evidence="4" type="ORF">JAV76_02005</name>
</gene>
<evidence type="ECO:0000259" key="3">
    <source>
        <dbReference type="Pfam" id="PF08719"/>
    </source>
</evidence>
<dbReference type="NCBIfam" id="TIGR02464">
    <property type="entry name" value="ribofla_fusion"/>
    <property type="match status" value="1"/>
</dbReference>
<evidence type="ECO:0000313" key="5">
    <source>
        <dbReference type="Proteomes" id="UP000602087"/>
    </source>
</evidence>
<comment type="catalytic activity">
    <reaction evidence="1">
        <text>5-amino-6-(5-phospho-D-ribosylamino)uracil + H2O = 5,6-diaminouracil + D-ribose 5-phosphate</text>
        <dbReference type="Rhea" id="RHEA:55020"/>
        <dbReference type="ChEBI" id="CHEBI:15377"/>
        <dbReference type="ChEBI" id="CHEBI:46252"/>
        <dbReference type="ChEBI" id="CHEBI:58453"/>
        <dbReference type="ChEBI" id="CHEBI:78346"/>
    </reaction>
</comment>
<proteinExistence type="predicted"/>
<evidence type="ECO:0000256" key="1">
    <source>
        <dbReference type="ARBA" id="ARBA00000022"/>
    </source>
</evidence>
<dbReference type="InterPro" id="IPR037238">
    <property type="entry name" value="YbiA-like_sf"/>
</dbReference>
<dbReference type="AlphaFoldDB" id="A0A934MA23"/>
<dbReference type="SUPFAM" id="SSF143990">
    <property type="entry name" value="YbiA-like"/>
    <property type="match status" value="1"/>
</dbReference>
<comment type="caution">
    <text evidence="4">The sequence shown here is derived from an EMBL/GenBank/DDBJ whole genome shotgun (WGS) entry which is preliminary data.</text>
</comment>
<evidence type="ECO:0000256" key="2">
    <source>
        <dbReference type="ARBA" id="ARBA00000751"/>
    </source>
</evidence>
<organism evidence="4 5">
    <name type="scientific">Sanguibacter suaedae</name>
    <dbReference type="NCBI Taxonomy" id="2795737"/>
    <lineage>
        <taxon>Bacteria</taxon>
        <taxon>Bacillati</taxon>
        <taxon>Actinomycetota</taxon>
        <taxon>Actinomycetes</taxon>
        <taxon>Micrococcales</taxon>
        <taxon>Sanguibacteraceae</taxon>
        <taxon>Sanguibacter</taxon>
    </lineage>
</organism>
<dbReference type="CDD" id="cd15457">
    <property type="entry name" value="NADAR"/>
    <property type="match status" value="1"/>
</dbReference>
<sequence>MAPGDARSVDELVAALEGGVRVKYVFFWGDRPRPDGGLTAACFSQWWVAPFPADGEVFPSAEHYMMWRKARLFGDDVRAAIILAARTPAQAKAIGREVVGFDDDTWAAHRWDVVVDGSVAKFGGDPRLRDYLVGTGARVLVEASPLDRIWGVGLAADDDRAADPLSWPGLNLLGFALMEARSRLRAA</sequence>
<protein>
    <submittedName>
        <fullName evidence="4">NADAR family protein</fullName>
    </submittedName>
</protein>
<reference evidence="4" key="1">
    <citation type="submission" date="2020-12" db="EMBL/GenBank/DDBJ databases">
        <title>Sanguibacter suaedae sp. nov., isolated from Suaeda aralocaspica.</title>
        <authorList>
            <person name="Ma Q."/>
        </authorList>
    </citation>
    <scope>NUCLEOTIDE SEQUENCE</scope>
    <source>
        <strain evidence="4">YZGR15</strain>
    </source>
</reference>
<name>A0A934MA23_9MICO</name>
<dbReference type="Gene3D" id="1.10.357.40">
    <property type="entry name" value="YbiA-like"/>
    <property type="match status" value="1"/>
</dbReference>
<keyword evidence="5" id="KW-1185">Reference proteome</keyword>
<comment type="catalytic activity">
    <reaction evidence="2">
        <text>2,5-diamino-6-hydroxy-4-(5-phosphoribosylamino)-pyrimidine + H2O = 2,5,6-triamino-4-hydroxypyrimidine + D-ribose 5-phosphate</text>
        <dbReference type="Rhea" id="RHEA:23436"/>
        <dbReference type="ChEBI" id="CHEBI:15377"/>
        <dbReference type="ChEBI" id="CHEBI:58614"/>
        <dbReference type="ChEBI" id="CHEBI:78346"/>
        <dbReference type="ChEBI" id="CHEBI:137796"/>
    </reaction>
</comment>
<accession>A0A934MA23</accession>